<sequence>MADSKPCPICHAKTFLPTGKKADIVDVLDRWEAATSVRFPDDVRETYSRERFPDITLWSCQTCGFGRFDPPCAGDAGFYEAISAQDYYVHDKWEFELAIEDLDRVGARRVIDVGCGSGAFIRLLRQSRPALEVEGYEITPVLVESLRAQGVKMLTGTLDEVTRTSSSIPPFDAVCMFQVLEHTPDPVAFFDTFAPLVRRGGWIIVSTPDEGGPISEFWNALTELPPHHVSKWTEAAYRTLLEERGFRVERVRREPLADYLWDSYLPPLWDKGIWPSLIFDPAARSRNMTELNDRVRFGINCLKAAGLKRLPDVPGHTIYVLAQRI</sequence>
<gene>
    <name evidence="1" type="ORF">NWE54_24960</name>
</gene>
<keyword evidence="1" id="KW-0489">Methyltransferase</keyword>
<dbReference type="SUPFAM" id="SSF53335">
    <property type="entry name" value="S-adenosyl-L-methionine-dependent methyltransferases"/>
    <property type="match status" value="1"/>
</dbReference>
<organism evidence="1">
    <name type="scientific">Bosea sp. NBC_00436</name>
    <dbReference type="NCBI Taxonomy" id="2969620"/>
    <lineage>
        <taxon>Bacteria</taxon>
        <taxon>Pseudomonadati</taxon>
        <taxon>Pseudomonadota</taxon>
        <taxon>Alphaproteobacteria</taxon>
        <taxon>Hyphomicrobiales</taxon>
        <taxon>Boseaceae</taxon>
        <taxon>Bosea</taxon>
    </lineage>
</organism>
<dbReference type="GO" id="GO:0008168">
    <property type="term" value="F:methyltransferase activity"/>
    <property type="evidence" value="ECO:0007669"/>
    <property type="project" value="UniProtKB-KW"/>
</dbReference>
<dbReference type="GO" id="GO:0032259">
    <property type="term" value="P:methylation"/>
    <property type="evidence" value="ECO:0007669"/>
    <property type="project" value="UniProtKB-KW"/>
</dbReference>
<dbReference type="EMBL" id="CP102774">
    <property type="protein sequence ID" value="UZF86966.1"/>
    <property type="molecule type" value="Genomic_DNA"/>
</dbReference>
<reference evidence="1" key="1">
    <citation type="submission" date="2022-08" db="EMBL/GenBank/DDBJ databases">
        <title>Complete Genome Sequences of 2 Bosea sp. soil isolates.</title>
        <authorList>
            <person name="Alvarez Arevalo M."/>
            <person name="Sterndorff E.B."/>
            <person name="Faurdal D."/>
            <person name="Joergensen T.S."/>
            <person name="Weber T."/>
        </authorList>
    </citation>
    <scope>NUCLEOTIDE SEQUENCE</scope>
    <source>
        <strain evidence="1">NBC_00436</strain>
    </source>
</reference>
<dbReference type="InterPro" id="IPR029063">
    <property type="entry name" value="SAM-dependent_MTases_sf"/>
</dbReference>
<proteinExistence type="predicted"/>
<name>A0A9E8CSC9_9HYPH</name>
<keyword evidence="1" id="KW-0808">Transferase</keyword>
<dbReference type="CDD" id="cd02440">
    <property type="entry name" value="AdoMet_MTases"/>
    <property type="match status" value="1"/>
</dbReference>
<dbReference type="Gene3D" id="3.40.50.150">
    <property type="entry name" value="Vaccinia Virus protein VP39"/>
    <property type="match status" value="1"/>
</dbReference>
<accession>A0A9E8CSC9</accession>
<evidence type="ECO:0000313" key="1">
    <source>
        <dbReference type="EMBL" id="UZF86966.1"/>
    </source>
</evidence>
<protein>
    <submittedName>
        <fullName evidence="1">Class I SAM-dependent methyltransferase</fullName>
    </submittedName>
</protein>
<dbReference type="PANTHER" id="PTHR43861">
    <property type="entry name" value="TRANS-ACONITATE 2-METHYLTRANSFERASE-RELATED"/>
    <property type="match status" value="1"/>
</dbReference>
<dbReference type="Pfam" id="PF13489">
    <property type="entry name" value="Methyltransf_23"/>
    <property type="match status" value="1"/>
</dbReference>
<dbReference type="AlphaFoldDB" id="A0A9E8CSC9"/>